<protein>
    <submittedName>
        <fullName evidence="1">Uncharacterized protein</fullName>
    </submittedName>
</protein>
<dbReference type="OrthoDB" id="5192395at2"/>
<sequence>MNYADYLREIDRGAAATDGKVVSLAGGYFGVQFPADGAYVVLALDLDGDQGWLAWAEDGDGERCCDAAEEVIGHCPLEQLRNRAFVALAEHVHR</sequence>
<dbReference type="RefSeq" id="WP_012946960.1">
    <property type="nucleotide sequence ID" value="NC_013757.1"/>
</dbReference>
<reference evidence="2" key="2">
    <citation type="submission" date="2010-01" db="EMBL/GenBank/DDBJ databases">
        <title>The complete genome of Geodermatophilus obscurus DSM 43160.</title>
        <authorList>
            <consortium name="US DOE Joint Genome Institute (JGI-PGF)"/>
            <person name="Lucas S."/>
            <person name="Copeland A."/>
            <person name="Lapidus A."/>
            <person name="Glavina del Rio T."/>
            <person name="Dalin E."/>
            <person name="Tice H."/>
            <person name="Bruce D."/>
            <person name="Goodwin L."/>
            <person name="Pitluck S."/>
            <person name="Kyrpides N."/>
            <person name="Mavromatis K."/>
            <person name="Ivanova N."/>
            <person name="Munk A.C."/>
            <person name="Brettin T."/>
            <person name="Detter J.C."/>
            <person name="Han C."/>
            <person name="Larimer F."/>
            <person name="Land M."/>
            <person name="Hauser L."/>
            <person name="Markowitz V."/>
            <person name="Cheng J.-F."/>
            <person name="Hugenholtz P."/>
            <person name="Woyke T."/>
            <person name="Wu D."/>
            <person name="Jando M."/>
            <person name="Schneider S."/>
            <person name="Klenk H.-P."/>
            <person name="Eisen J.A."/>
        </authorList>
    </citation>
    <scope>NUCLEOTIDE SEQUENCE [LARGE SCALE GENOMIC DNA]</scope>
    <source>
        <strain evidence="2">ATCC 25078 / DSM 43160 / JCM 3152 / KCC A-0152 / KCTC 9177 / NBRC 13315 / NRRL B-3577 / G-20</strain>
    </source>
</reference>
<evidence type="ECO:0000313" key="1">
    <source>
        <dbReference type="EMBL" id="ADB73519.1"/>
    </source>
</evidence>
<accession>D2S897</accession>
<dbReference type="EMBL" id="CP001867">
    <property type="protein sequence ID" value="ADB73519.1"/>
    <property type="molecule type" value="Genomic_DNA"/>
</dbReference>
<evidence type="ECO:0000313" key="2">
    <source>
        <dbReference type="Proteomes" id="UP000001382"/>
    </source>
</evidence>
<name>D2S897_GEOOG</name>
<keyword evidence="2" id="KW-1185">Reference proteome</keyword>
<proteinExistence type="predicted"/>
<dbReference type="Proteomes" id="UP000001382">
    <property type="component" value="Chromosome"/>
</dbReference>
<organism evidence="1 2">
    <name type="scientific">Geodermatophilus obscurus (strain ATCC 25078 / DSM 43160 / JCM 3152 / CCUG 61914 / KCC A-0152 / KCTC 9177 / NBRC 13315 / NRRL B-3577 / G-20)</name>
    <dbReference type="NCBI Taxonomy" id="526225"/>
    <lineage>
        <taxon>Bacteria</taxon>
        <taxon>Bacillati</taxon>
        <taxon>Actinomycetota</taxon>
        <taxon>Actinomycetes</taxon>
        <taxon>Geodermatophilales</taxon>
        <taxon>Geodermatophilaceae</taxon>
        <taxon>Geodermatophilus</taxon>
    </lineage>
</organism>
<dbReference type="AlphaFoldDB" id="D2S897"/>
<gene>
    <name evidence="1" type="ordered locus">Gobs_0750</name>
</gene>
<reference evidence="1 2" key="1">
    <citation type="journal article" date="2010" name="Stand. Genomic Sci.">
        <title>Complete genome sequence of Geodermatophilus obscurus type strain (G-20).</title>
        <authorList>
            <person name="Ivanova N."/>
            <person name="Sikorski J."/>
            <person name="Jando M."/>
            <person name="Munk C."/>
            <person name="Lapidus A."/>
            <person name="Glavina Del Rio T."/>
            <person name="Copeland A."/>
            <person name="Tice H."/>
            <person name="Cheng J.-F."/>
            <person name="Lucas S."/>
            <person name="Chen F."/>
            <person name="Nolan M."/>
            <person name="Bruce D."/>
            <person name="Goodwin L."/>
            <person name="Pitluck S."/>
            <person name="Mavromatis K."/>
            <person name="Mikhailova N."/>
            <person name="Pati A."/>
            <person name="Chen A."/>
            <person name="Palaniappan K."/>
            <person name="Land M."/>
            <person name="Hauser L."/>
            <person name="Chang Y.-J."/>
            <person name="Jeffries C.D."/>
            <person name="Meincke L."/>
            <person name="Brettin T."/>
            <person name="Detter J.C."/>
            <person name="Detter J.C."/>
            <person name="Rohde M."/>
            <person name="Goeker M."/>
            <person name="Bristow J."/>
            <person name="Eisen J.A."/>
            <person name="Markowitz V."/>
            <person name="Hugenholtz P."/>
            <person name="Kyrpides N.C."/>
            <person name="Klenk H.-P."/>
        </authorList>
    </citation>
    <scope>NUCLEOTIDE SEQUENCE [LARGE SCALE GENOMIC DNA]</scope>
    <source>
        <strain evidence="2">ATCC 25078 / DSM 43160 / JCM 3152 / KCC A-0152 / KCTC 9177 / NBRC 13315 / NRRL B-3577 / G-20</strain>
    </source>
</reference>
<dbReference type="KEGG" id="gob:Gobs_0750"/>
<dbReference type="HOGENOM" id="CLU_2382024_0_0_11"/>